<dbReference type="Gene3D" id="1.10.10.10">
    <property type="entry name" value="Winged helix-like DNA-binding domain superfamily/Winged helix DNA-binding domain"/>
    <property type="match status" value="1"/>
</dbReference>
<name>A0A3S5BB21_9PLAT</name>
<dbReference type="GO" id="GO:0005634">
    <property type="term" value="C:nucleus"/>
    <property type="evidence" value="ECO:0007669"/>
    <property type="project" value="UniProtKB-SubCell"/>
</dbReference>
<keyword evidence="6" id="KW-1185">Reference proteome</keyword>
<gene>
    <name evidence="5" type="ORF">PXEA_LOCUS35028</name>
</gene>
<dbReference type="InterPro" id="IPR050211">
    <property type="entry name" value="FOX_domain-containing"/>
</dbReference>
<keyword evidence="2 3" id="KW-0539">Nucleus</keyword>
<evidence type="ECO:0000256" key="1">
    <source>
        <dbReference type="ARBA" id="ARBA00023125"/>
    </source>
</evidence>
<dbReference type="PANTHER" id="PTHR11829:SF343">
    <property type="entry name" value="FORK-HEAD DOMAIN-CONTAINING PROTEIN"/>
    <property type="match status" value="1"/>
</dbReference>
<proteinExistence type="predicted"/>
<dbReference type="InterPro" id="IPR001766">
    <property type="entry name" value="Fork_head_dom"/>
</dbReference>
<organism evidence="5 6">
    <name type="scientific">Protopolystoma xenopodis</name>
    <dbReference type="NCBI Taxonomy" id="117903"/>
    <lineage>
        <taxon>Eukaryota</taxon>
        <taxon>Metazoa</taxon>
        <taxon>Spiralia</taxon>
        <taxon>Lophotrochozoa</taxon>
        <taxon>Platyhelminthes</taxon>
        <taxon>Monogenea</taxon>
        <taxon>Polyopisthocotylea</taxon>
        <taxon>Polystomatidea</taxon>
        <taxon>Polystomatidae</taxon>
        <taxon>Protopolystoma</taxon>
    </lineage>
</organism>
<evidence type="ECO:0000313" key="5">
    <source>
        <dbReference type="EMBL" id="VEL41588.1"/>
    </source>
</evidence>
<keyword evidence="1 3" id="KW-0238">DNA-binding</keyword>
<sequence>MEHFPYYRDNRQGWQNSIRHNLSLNDCFVKLPRDKGRPGKGNYWTLSTNSDDMFEHGNYSELVAQASAVSKAGGRPFVLSAALAPLPASEPGLVGLERRLMRAGPNLPGGGWTEEKQVQLRRQLVSSVRHTHIHTLFESSVSGFRDTTIRPIRWVSEFRGSRSQTRIPLAFG</sequence>
<comment type="subcellular location">
    <subcellularLocation>
        <location evidence="3">Nucleus</location>
    </subcellularLocation>
</comment>
<reference evidence="5" key="1">
    <citation type="submission" date="2018-11" db="EMBL/GenBank/DDBJ databases">
        <authorList>
            <consortium name="Pathogen Informatics"/>
        </authorList>
    </citation>
    <scope>NUCLEOTIDE SEQUENCE</scope>
</reference>
<dbReference type="InterPro" id="IPR036388">
    <property type="entry name" value="WH-like_DNA-bd_sf"/>
</dbReference>
<evidence type="ECO:0000313" key="6">
    <source>
        <dbReference type="Proteomes" id="UP000784294"/>
    </source>
</evidence>
<feature type="domain" description="Fork-head" evidence="4">
    <location>
        <begin position="1"/>
        <end position="64"/>
    </location>
</feature>
<dbReference type="PROSITE" id="PS00658">
    <property type="entry name" value="FORK_HEAD_2"/>
    <property type="match status" value="1"/>
</dbReference>
<evidence type="ECO:0000256" key="2">
    <source>
        <dbReference type="ARBA" id="ARBA00023242"/>
    </source>
</evidence>
<dbReference type="AlphaFoldDB" id="A0A3S5BB21"/>
<protein>
    <recommendedName>
        <fullName evidence="4">Fork-head domain-containing protein</fullName>
    </recommendedName>
</protein>
<dbReference type="GO" id="GO:0030154">
    <property type="term" value="P:cell differentiation"/>
    <property type="evidence" value="ECO:0007669"/>
    <property type="project" value="TreeGrafter"/>
</dbReference>
<dbReference type="Proteomes" id="UP000784294">
    <property type="component" value="Unassembled WGS sequence"/>
</dbReference>
<dbReference type="GO" id="GO:0000978">
    <property type="term" value="F:RNA polymerase II cis-regulatory region sequence-specific DNA binding"/>
    <property type="evidence" value="ECO:0007669"/>
    <property type="project" value="TreeGrafter"/>
</dbReference>
<dbReference type="EMBL" id="CAAALY010270034">
    <property type="protein sequence ID" value="VEL41588.1"/>
    <property type="molecule type" value="Genomic_DNA"/>
</dbReference>
<dbReference type="PROSITE" id="PS50039">
    <property type="entry name" value="FORK_HEAD_3"/>
    <property type="match status" value="1"/>
</dbReference>
<evidence type="ECO:0000256" key="3">
    <source>
        <dbReference type="PROSITE-ProRule" id="PRU00089"/>
    </source>
</evidence>
<dbReference type="GO" id="GO:0000981">
    <property type="term" value="F:DNA-binding transcription factor activity, RNA polymerase II-specific"/>
    <property type="evidence" value="ECO:0007669"/>
    <property type="project" value="TreeGrafter"/>
</dbReference>
<dbReference type="PANTHER" id="PTHR11829">
    <property type="entry name" value="FORKHEAD BOX PROTEIN"/>
    <property type="match status" value="1"/>
</dbReference>
<dbReference type="OrthoDB" id="5402974at2759"/>
<dbReference type="InterPro" id="IPR030456">
    <property type="entry name" value="TF_fork_head_CS_2"/>
</dbReference>
<dbReference type="GO" id="GO:0009653">
    <property type="term" value="P:anatomical structure morphogenesis"/>
    <property type="evidence" value="ECO:0007669"/>
    <property type="project" value="TreeGrafter"/>
</dbReference>
<dbReference type="Pfam" id="PF00250">
    <property type="entry name" value="Forkhead"/>
    <property type="match status" value="1"/>
</dbReference>
<dbReference type="InterPro" id="IPR036390">
    <property type="entry name" value="WH_DNA-bd_sf"/>
</dbReference>
<comment type="caution">
    <text evidence="5">The sequence shown here is derived from an EMBL/GenBank/DDBJ whole genome shotgun (WGS) entry which is preliminary data.</text>
</comment>
<dbReference type="SUPFAM" id="SSF46785">
    <property type="entry name" value="Winged helix' DNA-binding domain"/>
    <property type="match status" value="1"/>
</dbReference>
<evidence type="ECO:0000259" key="4">
    <source>
        <dbReference type="PROSITE" id="PS50039"/>
    </source>
</evidence>
<dbReference type="SMART" id="SM00339">
    <property type="entry name" value="FH"/>
    <property type="match status" value="1"/>
</dbReference>
<accession>A0A3S5BB21</accession>
<feature type="DNA-binding region" description="Fork-head" evidence="3">
    <location>
        <begin position="1"/>
        <end position="64"/>
    </location>
</feature>